<protein>
    <submittedName>
        <fullName evidence="1">Uncharacterized protein</fullName>
    </submittedName>
</protein>
<reference evidence="1" key="1">
    <citation type="journal article" date="2019" name="bioRxiv">
        <title>The Genome of the Zebra Mussel, Dreissena polymorpha: A Resource for Invasive Species Research.</title>
        <authorList>
            <person name="McCartney M.A."/>
            <person name="Auch B."/>
            <person name="Kono T."/>
            <person name="Mallez S."/>
            <person name="Zhang Y."/>
            <person name="Obille A."/>
            <person name="Becker A."/>
            <person name="Abrahante J.E."/>
            <person name="Garbe J."/>
            <person name="Badalamenti J.P."/>
            <person name="Herman A."/>
            <person name="Mangelson H."/>
            <person name="Liachko I."/>
            <person name="Sullivan S."/>
            <person name="Sone E.D."/>
            <person name="Koren S."/>
            <person name="Silverstein K.A.T."/>
            <person name="Beckman K.B."/>
            <person name="Gohl D.M."/>
        </authorList>
    </citation>
    <scope>NUCLEOTIDE SEQUENCE</scope>
    <source>
        <strain evidence="1">Duluth1</strain>
        <tissue evidence="1">Whole animal</tissue>
    </source>
</reference>
<evidence type="ECO:0000313" key="1">
    <source>
        <dbReference type="EMBL" id="KAH3889110.1"/>
    </source>
</evidence>
<sequence length="177" mass="20070">MTKRDFGDGFNANATYLVDSSGNWRSVLGAQLNYIDVKASTDGSNKRLDAKATHDFGERFRAKVKGYVDTKFNLNNMDVKAGTRWSKVPPNAGLTRDFGDDFFAKANRHLDTIGTWELSFALRLNDANVMGRTDVQTRDGNMILVMARVLRLKIRLIPTEIGEDLLRRRIKMLMPRL</sequence>
<comment type="caution">
    <text evidence="1">The sequence shown here is derived from an EMBL/GenBank/DDBJ whole genome shotgun (WGS) entry which is preliminary data.</text>
</comment>
<name>A0A9D4S3E9_DREPO</name>
<organism evidence="1 2">
    <name type="scientific">Dreissena polymorpha</name>
    <name type="common">Zebra mussel</name>
    <name type="synonym">Mytilus polymorpha</name>
    <dbReference type="NCBI Taxonomy" id="45954"/>
    <lineage>
        <taxon>Eukaryota</taxon>
        <taxon>Metazoa</taxon>
        <taxon>Spiralia</taxon>
        <taxon>Lophotrochozoa</taxon>
        <taxon>Mollusca</taxon>
        <taxon>Bivalvia</taxon>
        <taxon>Autobranchia</taxon>
        <taxon>Heteroconchia</taxon>
        <taxon>Euheterodonta</taxon>
        <taxon>Imparidentia</taxon>
        <taxon>Neoheterodontei</taxon>
        <taxon>Myida</taxon>
        <taxon>Dreissenoidea</taxon>
        <taxon>Dreissenidae</taxon>
        <taxon>Dreissena</taxon>
    </lineage>
</organism>
<dbReference type="EMBL" id="JAIWYP010000001">
    <property type="protein sequence ID" value="KAH3889110.1"/>
    <property type="molecule type" value="Genomic_DNA"/>
</dbReference>
<dbReference type="Proteomes" id="UP000828390">
    <property type="component" value="Unassembled WGS sequence"/>
</dbReference>
<evidence type="ECO:0000313" key="2">
    <source>
        <dbReference type="Proteomes" id="UP000828390"/>
    </source>
</evidence>
<reference evidence="1" key="2">
    <citation type="submission" date="2020-11" db="EMBL/GenBank/DDBJ databases">
        <authorList>
            <person name="McCartney M.A."/>
            <person name="Auch B."/>
            <person name="Kono T."/>
            <person name="Mallez S."/>
            <person name="Becker A."/>
            <person name="Gohl D.M."/>
            <person name="Silverstein K.A.T."/>
            <person name="Koren S."/>
            <person name="Bechman K.B."/>
            <person name="Herman A."/>
            <person name="Abrahante J.E."/>
            <person name="Garbe J."/>
        </authorList>
    </citation>
    <scope>NUCLEOTIDE SEQUENCE</scope>
    <source>
        <strain evidence="1">Duluth1</strain>
        <tissue evidence="1">Whole animal</tissue>
    </source>
</reference>
<proteinExistence type="predicted"/>
<accession>A0A9D4S3E9</accession>
<keyword evidence="2" id="KW-1185">Reference proteome</keyword>
<dbReference type="AlphaFoldDB" id="A0A9D4S3E9"/>
<gene>
    <name evidence="1" type="ORF">DPMN_013159</name>
</gene>